<dbReference type="GO" id="GO:0055129">
    <property type="term" value="P:L-proline biosynthetic process"/>
    <property type="evidence" value="ECO:0007669"/>
    <property type="project" value="UniProtKB-UniRule"/>
</dbReference>
<dbReference type="SUPFAM" id="SSF51735">
    <property type="entry name" value="NAD(P)-binding Rossmann-fold domains"/>
    <property type="match status" value="1"/>
</dbReference>
<sequence length="283" mass="30449">MAELNKKIGFIGSGNMGEAFVGALIQSGIFSPSTIYVSDISEERLNMMRGTYGIHTMNNNVRLFSECDIVVLAIKPQQMNQILSQISGQEGYGISDRKLVISIAAGIPIRKIEALLYSPLDDGSRQKLPIIRVMPNTPALVLSGMSGMSANAYVTADEVTMTKTILEAMGKVVEFKEEELDAVTGLSGSGPAYVFYLAESMTQAGINVGLDPNDAAVLTLATLEGAVQLMKARDESPEELRRKVTSPGGTTEAALKVMEENKVRQNIIDAIAAATRRSKELSQ</sequence>
<gene>
    <name evidence="8 14" type="primary">proC</name>
    <name evidence="14" type="ORF">dnm_086890</name>
</gene>
<dbReference type="PANTHER" id="PTHR11645:SF0">
    <property type="entry name" value="PYRROLINE-5-CARBOXYLATE REDUCTASE 3"/>
    <property type="match status" value="1"/>
</dbReference>
<dbReference type="PANTHER" id="PTHR11645">
    <property type="entry name" value="PYRROLINE-5-CARBOXYLATE REDUCTASE"/>
    <property type="match status" value="1"/>
</dbReference>
<evidence type="ECO:0000256" key="1">
    <source>
        <dbReference type="ARBA" id="ARBA00004496"/>
    </source>
</evidence>
<name>A0A975BWW7_9BACT</name>
<keyword evidence="5 8" id="KW-0641">Proline biosynthesis</keyword>
<dbReference type="HAMAP" id="MF_01925">
    <property type="entry name" value="P5C_reductase"/>
    <property type="match status" value="1"/>
</dbReference>
<dbReference type="FunFam" id="1.10.3730.10:FF:000001">
    <property type="entry name" value="Pyrroline-5-carboxylate reductase"/>
    <property type="match status" value="1"/>
</dbReference>
<dbReference type="Gene3D" id="1.10.3730.10">
    <property type="entry name" value="ProC C-terminal domain-like"/>
    <property type="match status" value="1"/>
</dbReference>
<dbReference type="InterPro" id="IPR000304">
    <property type="entry name" value="Pyrroline-COOH_reductase"/>
</dbReference>
<dbReference type="InterPro" id="IPR008927">
    <property type="entry name" value="6-PGluconate_DH-like_C_sf"/>
</dbReference>
<evidence type="ECO:0000256" key="3">
    <source>
        <dbReference type="ARBA" id="ARBA00022490"/>
    </source>
</evidence>
<dbReference type="InterPro" id="IPR028939">
    <property type="entry name" value="P5C_Rdtase_cat_N"/>
</dbReference>
<keyword evidence="3 8" id="KW-0963">Cytoplasm</keyword>
<dbReference type="AlphaFoldDB" id="A0A975BWW7"/>
<evidence type="ECO:0000256" key="7">
    <source>
        <dbReference type="ARBA" id="ARBA00023002"/>
    </source>
</evidence>
<comment type="pathway">
    <text evidence="8 11">Amino-acid biosynthesis; L-proline biosynthesis; L-proline from L-glutamate 5-semialdehyde: step 1/1.</text>
</comment>
<evidence type="ECO:0000256" key="8">
    <source>
        <dbReference type="HAMAP-Rule" id="MF_01925"/>
    </source>
</evidence>
<keyword evidence="15" id="KW-1185">Reference proteome</keyword>
<keyword evidence="7 8" id="KW-0560">Oxidoreductase</keyword>
<evidence type="ECO:0000256" key="6">
    <source>
        <dbReference type="ARBA" id="ARBA00022857"/>
    </source>
</evidence>
<evidence type="ECO:0000259" key="13">
    <source>
        <dbReference type="Pfam" id="PF14748"/>
    </source>
</evidence>
<reference evidence="14" key="1">
    <citation type="journal article" date="2021" name="Microb. Physiol.">
        <title>Proteogenomic Insights into the Physiology of Marine, Sulfate-Reducing, Filamentous Desulfonema limicola and Desulfonema magnum.</title>
        <authorList>
            <person name="Schnaars V."/>
            <person name="Wohlbrand L."/>
            <person name="Scheve S."/>
            <person name="Hinrichs C."/>
            <person name="Reinhardt R."/>
            <person name="Rabus R."/>
        </authorList>
    </citation>
    <scope>NUCLEOTIDE SEQUENCE</scope>
    <source>
        <strain evidence="14">4be13</strain>
    </source>
</reference>
<dbReference type="InterPro" id="IPR036291">
    <property type="entry name" value="NAD(P)-bd_dom_sf"/>
</dbReference>
<dbReference type="KEGG" id="dmm:dnm_086890"/>
<dbReference type="InterPro" id="IPR053790">
    <property type="entry name" value="P5CR-like_CS"/>
</dbReference>
<dbReference type="FunFam" id="3.40.50.720:FF:000190">
    <property type="entry name" value="Pyrroline-5-carboxylate reductase"/>
    <property type="match status" value="1"/>
</dbReference>
<feature type="binding site" evidence="10">
    <location>
        <begin position="73"/>
        <end position="76"/>
    </location>
    <ligand>
        <name>NADP(+)</name>
        <dbReference type="ChEBI" id="CHEBI:58349"/>
    </ligand>
</feature>
<feature type="binding site" evidence="10">
    <location>
        <begin position="11"/>
        <end position="16"/>
    </location>
    <ligand>
        <name>NADP(+)</name>
        <dbReference type="ChEBI" id="CHEBI:58349"/>
    </ligand>
</feature>
<dbReference type="PROSITE" id="PS00521">
    <property type="entry name" value="P5CR"/>
    <property type="match status" value="1"/>
</dbReference>
<dbReference type="Proteomes" id="UP000663722">
    <property type="component" value="Chromosome"/>
</dbReference>
<evidence type="ECO:0000256" key="11">
    <source>
        <dbReference type="RuleBase" id="RU003903"/>
    </source>
</evidence>
<keyword evidence="6 8" id="KW-0521">NADP</keyword>
<evidence type="ECO:0000256" key="4">
    <source>
        <dbReference type="ARBA" id="ARBA00022605"/>
    </source>
</evidence>
<dbReference type="GO" id="GO:0004735">
    <property type="term" value="F:pyrroline-5-carboxylate reductase activity"/>
    <property type="evidence" value="ECO:0007669"/>
    <property type="project" value="UniProtKB-UniRule"/>
</dbReference>
<organism evidence="14 15">
    <name type="scientific">Desulfonema magnum</name>
    <dbReference type="NCBI Taxonomy" id="45655"/>
    <lineage>
        <taxon>Bacteria</taxon>
        <taxon>Pseudomonadati</taxon>
        <taxon>Thermodesulfobacteriota</taxon>
        <taxon>Desulfobacteria</taxon>
        <taxon>Desulfobacterales</taxon>
        <taxon>Desulfococcaceae</taxon>
        <taxon>Desulfonema</taxon>
    </lineage>
</organism>
<feature type="binding site" evidence="10">
    <location>
        <position position="60"/>
    </location>
    <ligand>
        <name>NADPH</name>
        <dbReference type="ChEBI" id="CHEBI:57783"/>
    </ligand>
</feature>
<evidence type="ECO:0000256" key="5">
    <source>
        <dbReference type="ARBA" id="ARBA00022650"/>
    </source>
</evidence>
<dbReference type="GO" id="GO:0005737">
    <property type="term" value="C:cytoplasm"/>
    <property type="evidence" value="ECO:0007669"/>
    <property type="project" value="UniProtKB-SubCell"/>
</dbReference>
<evidence type="ECO:0000259" key="12">
    <source>
        <dbReference type="Pfam" id="PF03807"/>
    </source>
</evidence>
<dbReference type="SUPFAM" id="SSF48179">
    <property type="entry name" value="6-phosphogluconate dehydrogenase C-terminal domain-like"/>
    <property type="match status" value="1"/>
</dbReference>
<dbReference type="RefSeq" id="WP_207679896.1">
    <property type="nucleotide sequence ID" value="NZ_CP061800.1"/>
</dbReference>
<evidence type="ECO:0000256" key="10">
    <source>
        <dbReference type="PIRSR" id="PIRSR000193-1"/>
    </source>
</evidence>
<comment type="subcellular location">
    <subcellularLocation>
        <location evidence="1 8">Cytoplasm</location>
    </subcellularLocation>
</comment>
<evidence type="ECO:0000313" key="14">
    <source>
        <dbReference type="EMBL" id="QTA92604.1"/>
    </source>
</evidence>
<protein>
    <recommendedName>
        <fullName evidence="8 9">Pyrroline-5-carboxylate reductase</fullName>
        <shortName evidence="8">P5C reductase</shortName>
        <shortName evidence="8">P5CR</shortName>
        <ecNumber evidence="8 9">1.5.1.2</ecNumber>
    </recommendedName>
    <alternativeName>
        <fullName evidence="8">PCA reductase</fullName>
    </alternativeName>
</protein>
<comment type="similarity">
    <text evidence="2 8 11">Belongs to the pyrroline-5-carboxylate reductase family.</text>
</comment>
<dbReference type="Pfam" id="PF14748">
    <property type="entry name" value="P5CR_dimer"/>
    <property type="match status" value="1"/>
</dbReference>
<feature type="domain" description="Pyrroline-5-carboxylate reductase catalytic N-terminal" evidence="12">
    <location>
        <begin position="7"/>
        <end position="106"/>
    </location>
</feature>
<keyword evidence="4 8" id="KW-0028">Amino-acid biosynthesis</keyword>
<comment type="catalytic activity">
    <reaction evidence="8">
        <text>L-proline + NAD(+) = (S)-1-pyrroline-5-carboxylate + NADH + 2 H(+)</text>
        <dbReference type="Rhea" id="RHEA:14105"/>
        <dbReference type="ChEBI" id="CHEBI:15378"/>
        <dbReference type="ChEBI" id="CHEBI:17388"/>
        <dbReference type="ChEBI" id="CHEBI:57540"/>
        <dbReference type="ChEBI" id="CHEBI:57945"/>
        <dbReference type="ChEBI" id="CHEBI:60039"/>
        <dbReference type="EC" id="1.5.1.2"/>
    </reaction>
</comment>
<comment type="catalytic activity">
    <reaction evidence="8 11">
        <text>L-proline + NADP(+) = (S)-1-pyrroline-5-carboxylate + NADPH + 2 H(+)</text>
        <dbReference type="Rhea" id="RHEA:14109"/>
        <dbReference type="ChEBI" id="CHEBI:15378"/>
        <dbReference type="ChEBI" id="CHEBI:17388"/>
        <dbReference type="ChEBI" id="CHEBI:57783"/>
        <dbReference type="ChEBI" id="CHEBI:58349"/>
        <dbReference type="ChEBI" id="CHEBI:60039"/>
        <dbReference type="EC" id="1.5.1.2"/>
    </reaction>
</comment>
<dbReference type="EMBL" id="CP061800">
    <property type="protein sequence ID" value="QTA92604.1"/>
    <property type="molecule type" value="Genomic_DNA"/>
</dbReference>
<evidence type="ECO:0000313" key="15">
    <source>
        <dbReference type="Proteomes" id="UP000663722"/>
    </source>
</evidence>
<comment type="function">
    <text evidence="8">Catalyzes the reduction of 1-pyrroline-5-carboxylate (PCA) to L-proline.</text>
</comment>
<dbReference type="Pfam" id="PF03807">
    <property type="entry name" value="F420_oxidored"/>
    <property type="match status" value="1"/>
</dbReference>
<accession>A0A975BWW7</accession>
<dbReference type="PIRSF" id="PIRSF000193">
    <property type="entry name" value="Pyrrol-5-carb_rd"/>
    <property type="match status" value="1"/>
</dbReference>
<proteinExistence type="inferred from homology"/>
<dbReference type="EC" id="1.5.1.2" evidence="8 9"/>
<dbReference type="NCBIfam" id="TIGR00112">
    <property type="entry name" value="proC"/>
    <property type="match status" value="1"/>
</dbReference>
<evidence type="ECO:0000256" key="2">
    <source>
        <dbReference type="ARBA" id="ARBA00005525"/>
    </source>
</evidence>
<feature type="domain" description="Pyrroline-5-carboxylate reductase dimerisation" evidence="13">
    <location>
        <begin position="177"/>
        <end position="281"/>
    </location>
</feature>
<evidence type="ECO:0000256" key="9">
    <source>
        <dbReference type="NCBIfam" id="TIGR00112"/>
    </source>
</evidence>
<dbReference type="Gene3D" id="3.40.50.720">
    <property type="entry name" value="NAD(P)-binding Rossmann-like Domain"/>
    <property type="match status" value="1"/>
</dbReference>
<dbReference type="InterPro" id="IPR029036">
    <property type="entry name" value="P5CR_dimer"/>
</dbReference>